<dbReference type="Proteomes" id="UP000064525">
    <property type="component" value="Chromosome I"/>
</dbReference>
<evidence type="ECO:0000313" key="2">
    <source>
        <dbReference type="Proteomes" id="UP000064525"/>
    </source>
</evidence>
<evidence type="ECO:0000313" key="1">
    <source>
        <dbReference type="EMBL" id="CUU39787.1"/>
    </source>
</evidence>
<dbReference type="PATRIC" id="fig|76936.10.peg.880"/>
<name>A0A0S4PU50_9HELI</name>
<organism evidence="1 2">
    <name type="scientific">Helicobacter typhlonius</name>
    <dbReference type="NCBI Taxonomy" id="76936"/>
    <lineage>
        <taxon>Bacteria</taxon>
        <taxon>Pseudomonadati</taxon>
        <taxon>Campylobacterota</taxon>
        <taxon>Epsilonproteobacteria</taxon>
        <taxon>Campylobacterales</taxon>
        <taxon>Helicobacteraceae</taxon>
        <taxon>Helicobacter</taxon>
    </lineage>
</organism>
<dbReference type="KEGG" id="hty:BN2458_PEG0902"/>
<sequence>MHEIYTESMHLYTLKDKFYFKFLEAQLYNDKVITYLIKANFADFRICTLPKAK</sequence>
<accession>A0A0S4PU50</accession>
<gene>
    <name evidence="1" type="ORF">BN2458_PEG0902</name>
</gene>
<protein>
    <submittedName>
        <fullName evidence="1">Uncharacterized protein</fullName>
    </submittedName>
</protein>
<dbReference type="EMBL" id="LN907858">
    <property type="protein sequence ID" value="CUU39787.1"/>
    <property type="molecule type" value="Genomic_DNA"/>
</dbReference>
<proteinExistence type="predicted"/>
<reference evidence="2" key="1">
    <citation type="submission" date="2015-11" db="EMBL/GenBank/DDBJ databases">
        <authorList>
            <person name="Anvar S.Y."/>
        </authorList>
    </citation>
    <scope>NUCLEOTIDE SEQUENCE [LARGE SCALE GENOMIC DNA]</scope>
</reference>
<dbReference type="AlphaFoldDB" id="A0A0S4PU50"/>